<evidence type="ECO:0000256" key="1">
    <source>
        <dbReference type="SAM" id="MobiDB-lite"/>
    </source>
</evidence>
<feature type="compositionally biased region" description="Low complexity" evidence="1">
    <location>
        <begin position="36"/>
        <end position="79"/>
    </location>
</feature>
<dbReference type="AlphaFoldDB" id="A0A9X3XP71"/>
<proteinExistence type="predicted"/>
<evidence type="ECO:0000313" key="3">
    <source>
        <dbReference type="Proteomes" id="UP001141166"/>
    </source>
</evidence>
<gene>
    <name evidence="2" type="ORF">M3X98_00750</name>
</gene>
<dbReference type="EMBL" id="JAMWMK010000001">
    <property type="protein sequence ID" value="MDC4246591.1"/>
    <property type="molecule type" value="Genomic_DNA"/>
</dbReference>
<name>A0A9X3XP71_ENTFC</name>
<sequence>MKNRIKTVLFIGLLAISFTAGGIAFKYLGSHNESAATSSNSTQTSITSSVKDASTTQTSLSSTSNSVTSSSESSTVQTENEVDTKNLTADQLKQWVSAVIKAHGLTNNFRVDLSTDWEGYPLATVTNTDAQVDSMGSFRVNDQGELVEAGYYYGVPNEWVIVSKKFMDVSNIPSYEEGKKYTDGTNTSLSLAKAWLTLRPQTNESMLHVSMLPAGTPVIDNTSVVYPENVYLIYGETTGVTNQIVVSVDGNDMTNYPVNIYWWSDKNNLNEQQLNDLANKILAKKNSFDMSSVDENKAQELLSKLSIEQ</sequence>
<evidence type="ECO:0000313" key="2">
    <source>
        <dbReference type="EMBL" id="MDC4246591.1"/>
    </source>
</evidence>
<accession>A0A9X3XP71</accession>
<organism evidence="2 3">
    <name type="scientific">Enterococcus faecium</name>
    <name type="common">Streptococcus faecium</name>
    <dbReference type="NCBI Taxonomy" id="1352"/>
    <lineage>
        <taxon>Bacteria</taxon>
        <taxon>Bacillati</taxon>
        <taxon>Bacillota</taxon>
        <taxon>Bacilli</taxon>
        <taxon>Lactobacillales</taxon>
        <taxon>Enterococcaceae</taxon>
        <taxon>Enterococcus</taxon>
    </lineage>
</organism>
<reference evidence="2" key="1">
    <citation type="submission" date="2022-05" db="EMBL/GenBank/DDBJ databases">
        <title>Draft genome sequences of Clostridium perfringens strains isolated from Peru.</title>
        <authorList>
            <person name="Hurtado R."/>
            <person name="Lima L."/>
            <person name="Sousa T."/>
            <person name="Jaiswal A.K."/>
            <person name="Tiwari S."/>
            <person name="Maturrano L."/>
            <person name="Brenig B."/>
            <person name="Azevedo V."/>
        </authorList>
    </citation>
    <scope>NUCLEOTIDE SEQUENCE</scope>
    <source>
        <strain evidence="2">CP4</strain>
    </source>
</reference>
<feature type="region of interest" description="Disordered" evidence="1">
    <location>
        <begin position="36"/>
        <end position="82"/>
    </location>
</feature>
<dbReference type="Proteomes" id="UP001141166">
    <property type="component" value="Unassembled WGS sequence"/>
</dbReference>
<dbReference type="RefSeq" id="WP_002325263.1">
    <property type="nucleotide sequence ID" value="NZ_CAACYB010000001.1"/>
</dbReference>
<protein>
    <submittedName>
        <fullName evidence="2">Uncharacterized protein</fullName>
    </submittedName>
</protein>
<comment type="caution">
    <text evidence="2">The sequence shown here is derived from an EMBL/GenBank/DDBJ whole genome shotgun (WGS) entry which is preliminary data.</text>
</comment>